<sequence>MADTIMSEKEHEEEEDKVPLVTRPDRLVKGDLWALPGPMGLSRAHTSLPNLLLLRVGKVLGTLRRPKRGSLRQEAKQKALEDKIMLDTKQEMIAEAIQISLQEAKATCSAHPPSGKGSTSAFVPSPDTCLHLHVHFHKLPLSIVNVEVEDASQVQSKPQMGKEVSTPFINVSAAATFVLFYTNAFVDEASQYINFEVVAAFEDHLDSASETYPEAQSDALAP</sequence>
<proteinExistence type="predicted"/>
<comment type="caution">
    <text evidence="1">The sequence shown here is derived from an EMBL/GenBank/DDBJ whole genome shotgun (WGS) entry which is preliminary data.</text>
</comment>
<dbReference type="Proteomes" id="UP001603857">
    <property type="component" value="Unassembled WGS sequence"/>
</dbReference>
<gene>
    <name evidence="1" type="ORF">Fmac_011452</name>
</gene>
<protein>
    <submittedName>
        <fullName evidence="1">Uncharacterized protein</fullName>
    </submittedName>
</protein>
<dbReference type="EMBL" id="JBGMDY010000004">
    <property type="protein sequence ID" value="KAL2337006.1"/>
    <property type="molecule type" value="Genomic_DNA"/>
</dbReference>
<dbReference type="AlphaFoldDB" id="A0ABD1MMT0"/>
<keyword evidence="2" id="KW-1185">Reference proteome</keyword>
<accession>A0ABD1MMT0</accession>
<evidence type="ECO:0000313" key="1">
    <source>
        <dbReference type="EMBL" id="KAL2337006.1"/>
    </source>
</evidence>
<organism evidence="1 2">
    <name type="scientific">Flemingia macrophylla</name>
    <dbReference type="NCBI Taxonomy" id="520843"/>
    <lineage>
        <taxon>Eukaryota</taxon>
        <taxon>Viridiplantae</taxon>
        <taxon>Streptophyta</taxon>
        <taxon>Embryophyta</taxon>
        <taxon>Tracheophyta</taxon>
        <taxon>Spermatophyta</taxon>
        <taxon>Magnoliopsida</taxon>
        <taxon>eudicotyledons</taxon>
        <taxon>Gunneridae</taxon>
        <taxon>Pentapetalae</taxon>
        <taxon>rosids</taxon>
        <taxon>fabids</taxon>
        <taxon>Fabales</taxon>
        <taxon>Fabaceae</taxon>
        <taxon>Papilionoideae</taxon>
        <taxon>50 kb inversion clade</taxon>
        <taxon>NPAAA clade</taxon>
        <taxon>indigoferoid/millettioid clade</taxon>
        <taxon>Phaseoleae</taxon>
        <taxon>Flemingia</taxon>
    </lineage>
</organism>
<evidence type="ECO:0000313" key="2">
    <source>
        <dbReference type="Proteomes" id="UP001603857"/>
    </source>
</evidence>
<reference evidence="1 2" key="1">
    <citation type="submission" date="2024-08" db="EMBL/GenBank/DDBJ databases">
        <title>Insights into the chromosomal genome structure of Flemingia macrophylla.</title>
        <authorList>
            <person name="Ding Y."/>
            <person name="Zhao Y."/>
            <person name="Bi W."/>
            <person name="Wu M."/>
            <person name="Zhao G."/>
            <person name="Gong Y."/>
            <person name="Li W."/>
            <person name="Zhang P."/>
        </authorList>
    </citation>
    <scope>NUCLEOTIDE SEQUENCE [LARGE SCALE GENOMIC DNA]</scope>
    <source>
        <strain evidence="1">DYQJB</strain>
        <tissue evidence="1">Leaf</tissue>
    </source>
</reference>
<name>A0ABD1MMT0_9FABA</name>